<dbReference type="OrthoDB" id="9809136at2"/>
<dbReference type="AlphaFoldDB" id="A0A399RF02"/>
<organism evidence="1 2">
    <name type="scientific">Henriciella mobilis</name>
    <dbReference type="NCBI Taxonomy" id="2305467"/>
    <lineage>
        <taxon>Bacteria</taxon>
        <taxon>Pseudomonadati</taxon>
        <taxon>Pseudomonadota</taxon>
        <taxon>Alphaproteobacteria</taxon>
        <taxon>Hyphomonadales</taxon>
        <taxon>Hyphomonadaceae</taxon>
        <taxon>Henriciella</taxon>
    </lineage>
</organism>
<evidence type="ECO:0000313" key="1">
    <source>
        <dbReference type="EMBL" id="RIJ28627.1"/>
    </source>
</evidence>
<keyword evidence="2" id="KW-1185">Reference proteome</keyword>
<proteinExistence type="predicted"/>
<protein>
    <submittedName>
        <fullName evidence="1">DUF1491 family protein</fullName>
    </submittedName>
</protein>
<dbReference type="EMBL" id="QWFX01000013">
    <property type="protein sequence ID" value="RIJ28627.1"/>
    <property type="molecule type" value="Genomic_DNA"/>
</dbReference>
<comment type="caution">
    <text evidence="1">The sequence shown here is derived from an EMBL/GenBank/DDBJ whole genome shotgun (WGS) entry which is preliminary data.</text>
</comment>
<accession>A0A399RF02</accession>
<gene>
    <name evidence="1" type="ORF">D1223_14365</name>
</gene>
<reference evidence="1 2" key="1">
    <citation type="submission" date="2018-08" db="EMBL/GenBank/DDBJ databases">
        <title>Henriciella mobilis sp. nov., isolated from seawater.</title>
        <authorList>
            <person name="Cheng H."/>
            <person name="Wu Y.-H."/>
            <person name="Xu X.-W."/>
            <person name="Guo L.-L."/>
        </authorList>
    </citation>
    <scope>NUCLEOTIDE SEQUENCE [LARGE SCALE GENOMIC DNA]</scope>
    <source>
        <strain evidence="1 2">JN25</strain>
    </source>
</reference>
<dbReference type="Proteomes" id="UP000266385">
    <property type="component" value="Unassembled WGS sequence"/>
</dbReference>
<evidence type="ECO:0000313" key="2">
    <source>
        <dbReference type="Proteomes" id="UP000266385"/>
    </source>
</evidence>
<sequence>MHEEQLPTWLWVDALIRRAQVAGAACFVVQKGDRERGDVLIKVSDLHGGARAYVPRTSMENERVFSDVRLQGVGESDSDVEDYIRRARSRDSDLWVLEIEDREGRHFLTEPVESPDGE</sequence>
<name>A0A399RF02_9PROT</name>
<dbReference type="Pfam" id="PF07372">
    <property type="entry name" value="DUF1491"/>
    <property type="match status" value="1"/>
</dbReference>
<dbReference type="Gene3D" id="3.40.1530.20">
    <property type="entry name" value="Protein of unknown function (DUF1491)"/>
    <property type="match status" value="1"/>
</dbReference>
<dbReference type="InterPro" id="IPR009964">
    <property type="entry name" value="DUF1491"/>
</dbReference>